<dbReference type="AlphaFoldDB" id="A0A1T4PDF4"/>
<dbReference type="Pfam" id="PF05119">
    <property type="entry name" value="Terminase_4"/>
    <property type="match status" value="1"/>
</dbReference>
<proteinExistence type="predicted"/>
<organism evidence="2 3">
    <name type="scientific">Pilibacter termitis</name>
    <dbReference type="NCBI Taxonomy" id="263852"/>
    <lineage>
        <taxon>Bacteria</taxon>
        <taxon>Bacillati</taxon>
        <taxon>Bacillota</taxon>
        <taxon>Bacilli</taxon>
        <taxon>Lactobacillales</taxon>
        <taxon>Enterococcaceae</taxon>
        <taxon>Pilibacter</taxon>
    </lineage>
</organism>
<accession>A0A1T4PDF4</accession>
<keyword evidence="3" id="KW-1185">Reference proteome</keyword>
<evidence type="ECO:0000313" key="3">
    <source>
        <dbReference type="Proteomes" id="UP000190328"/>
    </source>
</evidence>
<dbReference type="EMBL" id="FUXI01000020">
    <property type="protein sequence ID" value="SJZ89590.1"/>
    <property type="molecule type" value="Genomic_DNA"/>
</dbReference>
<dbReference type="STRING" id="263852.SAMN02745116_01771"/>
<name>A0A1T4PDF4_9ENTE</name>
<evidence type="ECO:0000256" key="1">
    <source>
        <dbReference type="SAM" id="MobiDB-lite"/>
    </source>
</evidence>
<feature type="compositionally biased region" description="Polar residues" evidence="1">
    <location>
        <begin position="90"/>
        <end position="99"/>
    </location>
</feature>
<sequence>MNQAKIKKELLSRIDKTNPTEVEKVERYINFAKLFYKLDKAIKQHGEMIIVINNGNEYLKPNPALAEKNKINASMLSIEKTLPPPKEKGSSSASLSDLL</sequence>
<feature type="region of interest" description="Disordered" evidence="1">
    <location>
        <begin position="77"/>
        <end position="99"/>
    </location>
</feature>
<protein>
    <recommendedName>
        <fullName evidence="4">Terminase</fullName>
    </recommendedName>
</protein>
<evidence type="ECO:0008006" key="4">
    <source>
        <dbReference type="Google" id="ProtNLM"/>
    </source>
</evidence>
<dbReference type="OrthoDB" id="2877109at2"/>
<evidence type="ECO:0000313" key="2">
    <source>
        <dbReference type="EMBL" id="SJZ89590.1"/>
    </source>
</evidence>
<dbReference type="RefSeq" id="WP_078807703.1">
    <property type="nucleotide sequence ID" value="NZ_FUXI01000020.1"/>
</dbReference>
<gene>
    <name evidence="2" type="ORF">SAMN02745116_01771</name>
</gene>
<dbReference type="Proteomes" id="UP000190328">
    <property type="component" value="Unassembled WGS sequence"/>
</dbReference>
<reference evidence="3" key="1">
    <citation type="submission" date="2017-02" db="EMBL/GenBank/DDBJ databases">
        <authorList>
            <person name="Varghese N."/>
            <person name="Submissions S."/>
        </authorList>
    </citation>
    <scope>NUCLEOTIDE SEQUENCE [LARGE SCALE GENOMIC DNA]</scope>
    <source>
        <strain evidence="3">ATCC BAA-1030</strain>
    </source>
</reference>
<dbReference type="InterPro" id="IPR006448">
    <property type="entry name" value="Phage_term_ssu_P27"/>
</dbReference>